<sequence length="249" mass="28420">MNSGSKDENFGENRDGGELSSSLLINSLRSQINKVATLNRFRFINTSKAPLESEREIHMNDIADKIRSQISLNKSNKNLDSKPVGANSSEHEEIYSPLRKRNKGPFGSSLQDEISNFEQRRSEQESILLYNINKLRHDQIKLNNRHINNNSENEMFFPSSYAPLSSMKFMNIQELNLFLSLFYEYGEKKPNLSGSINTNNIQIIFFTPESISSSSSSTIVTGRQTEKLDDDYLFSDKATISKLILSFNR</sequence>
<gene>
    <name evidence="2" type="ORF">OJ253_439</name>
</gene>
<name>A0A9D5I064_9CRYT</name>
<dbReference type="EMBL" id="JAPCXC010000004">
    <property type="protein sequence ID" value="KAJ1613133.1"/>
    <property type="molecule type" value="Genomic_DNA"/>
</dbReference>
<reference evidence="2" key="1">
    <citation type="submission" date="2022-10" db="EMBL/GenBank/DDBJ databases">
        <title>Adaptive evolution leads to modifications in subtelomeric GC content in a zoonotic Cryptosporidium species.</title>
        <authorList>
            <person name="Li J."/>
            <person name="Feng Y."/>
            <person name="Xiao L."/>
        </authorList>
    </citation>
    <scope>NUCLEOTIDE SEQUENCE</scope>
    <source>
        <strain evidence="2">33844</strain>
    </source>
</reference>
<accession>A0A9D5I064</accession>
<dbReference type="AlphaFoldDB" id="A0A9D5I064"/>
<evidence type="ECO:0000313" key="2">
    <source>
        <dbReference type="EMBL" id="KAJ1613133.1"/>
    </source>
</evidence>
<feature type="region of interest" description="Disordered" evidence="1">
    <location>
        <begin position="75"/>
        <end position="94"/>
    </location>
</feature>
<dbReference type="Proteomes" id="UP001067231">
    <property type="component" value="Unassembled WGS sequence"/>
</dbReference>
<proteinExistence type="predicted"/>
<protein>
    <submittedName>
        <fullName evidence="2">Uncharacterized protein</fullName>
    </submittedName>
</protein>
<dbReference type="OrthoDB" id="342081at2759"/>
<organism evidence="2">
    <name type="scientific">Cryptosporidium canis</name>
    <dbReference type="NCBI Taxonomy" id="195482"/>
    <lineage>
        <taxon>Eukaryota</taxon>
        <taxon>Sar</taxon>
        <taxon>Alveolata</taxon>
        <taxon>Apicomplexa</taxon>
        <taxon>Conoidasida</taxon>
        <taxon>Coccidia</taxon>
        <taxon>Eucoccidiorida</taxon>
        <taxon>Eimeriorina</taxon>
        <taxon>Cryptosporidiidae</taxon>
        <taxon>Cryptosporidium</taxon>
    </lineage>
</organism>
<comment type="caution">
    <text evidence="2">The sequence shown here is derived from an EMBL/GenBank/DDBJ whole genome shotgun (WGS) entry which is preliminary data.</text>
</comment>
<evidence type="ECO:0000256" key="1">
    <source>
        <dbReference type="SAM" id="MobiDB-lite"/>
    </source>
</evidence>